<evidence type="ECO:0000313" key="2">
    <source>
        <dbReference type="EMBL" id="RKM92499.1"/>
    </source>
</evidence>
<feature type="region of interest" description="Disordered" evidence="1">
    <location>
        <begin position="363"/>
        <end position="389"/>
    </location>
</feature>
<proteinExistence type="predicted"/>
<dbReference type="EMBL" id="JNAD02000013">
    <property type="protein sequence ID" value="RKM92499.1"/>
    <property type="molecule type" value="Genomic_DNA"/>
</dbReference>
<protein>
    <submittedName>
        <fullName evidence="2">Uncharacterized protein</fullName>
    </submittedName>
</protein>
<dbReference type="OrthoDB" id="4321056at2"/>
<name>A0A3R7I2N4_9ACTN</name>
<evidence type="ECO:0000256" key="1">
    <source>
        <dbReference type="SAM" id="MobiDB-lite"/>
    </source>
</evidence>
<organism evidence="2 3">
    <name type="scientific">Streptomyces xinghaiensis</name>
    <dbReference type="NCBI Taxonomy" id="1038928"/>
    <lineage>
        <taxon>Bacteria</taxon>
        <taxon>Bacillati</taxon>
        <taxon>Actinomycetota</taxon>
        <taxon>Actinomycetes</taxon>
        <taxon>Kitasatosporales</taxon>
        <taxon>Streptomycetaceae</taxon>
        <taxon>Streptomyces</taxon>
    </lineage>
</organism>
<dbReference type="Gene3D" id="1.10.860.10">
    <property type="entry name" value="DNAb Helicase, Chain A"/>
    <property type="match status" value="1"/>
</dbReference>
<dbReference type="AlphaFoldDB" id="A0A3R7I2N4"/>
<reference evidence="2 3" key="1">
    <citation type="journal article" date="2014" name="Genome Announc.">
        <title>Draft Genome Sequence of Streptomyces fradiae ATCC 19609, a Strain Highly Sensitive to Antibiotics.</title>
        <authorList>
            <person name="Bekker O.B."/>
            <person name="Klimina K.M."/>
            <person name="Vatlin A.A."/>
            <person name="Zakharevich N.V."/>
            <person name="Kasianov A.S."/>
            <person name="Danilenko V.N."/>
        </authorList>
    </citation>
    <scope>NUCLEOTIDE SEQUENCE [LARGE SCALE GENOMIC DNA]</scope>
    <source>
        <strain evidence="2 3">ATCC 19609</strain>
    </source>
</reference>
<keyword evidence="3" id="KW-1185">Reference proteome</keyword>
<comment type="caution">
    <text evidence="2">The sequence shown here is derived from an EMBL/GenBank/DDBJ whole genome shotgun (WGS) entry which is preliminary data.</text>
</comment>
<accession>A0A3R7I2N4</accession>
<dbReference type="InterPro" id="IPR016136">
    <property type="entry name" value="DNA_helicase_N/primase_C"/>
</dbReference>
<gene>
    <name evidence="2" type="ORF">SFRA_024160</name>
</gene>
<evidence type="ECO:0000313" key="3">
    <source>
        <dbReference type="Proteomes" id="UP000028058"/>
    </source>
</evidence>
<sequence length="556" mass="61675">MINSRIDAPQHELNVISSLLRDGAVANQLVDWSRADPQYWLRADHFKTAWLGDAYHALLSGGLKDIQQYLQANPNADPAHVTASAVIARMAMPYQQRAAAGDTSAQAALANSEYWAEVHRSIRELAQPTWPSRTEHARHDAYVVARAAEHPSATKDVPFDLSRSRGYDNDARTKELAVIGAVINKPSRVQQFRYRPSSPDASPYWLQPQDFGDPATAEIWDALVTGPDPAIALPAATDPRLTPQQRAAAMIGHISTRLYYNDYHRSTGDEAAKARLDNGTIQTIAEYLARASDPQFSPNPDNAGVYATRFILEPSIPAAVEDLAGRVRDHGLSDASLYQVGLELSTDLHALDRLQERLDNALRPYADPSTPAPTTMPAPDQTEGPSYTSRDTERRVLISLMQDPDQIHSNGPTRALAKQHFTQPEHTYLFKAIKSLPPHSAKDPWILTSRAHQLARHDSAPPLRPDELDNIFYAARTLRVPPADQYASHLVVMTVRRTARDASTAVQAAARQSTDPRQLLKQSRQHFQQATNEALQYHQQSVPEPTRYATHQASTV</sequence>
<dbReference type="Proteomes" id="UP000028058">
    <property type="component" value="Unassembled WGS sequence"/>
</dbReference>